<dbReference type="OMA" id="FGTNSPW"/>
<organism evidence="1 4">
    <name type="scientific">Acanthaster planci</name>
    <name type="common">Crown-of-thorns starfish</name>
    <dbReference type="NCBI Taxonomy" id="133434"/>
    <lineage>
        <taxon>Eukaryota</taxon>
        <taxon>Metazoa</taxon>
        <taxon>Echinodermata</taxon>
        <taxon>Eleutherozoa</taxon>
        <taxon>Asterozoa</taxon>
        <taxon>Asteroidea</taxon>
        <taxon>Valvatacea</taxon>
        <taxon>Valvatida</taxon>
        <taxon>Acanthasteridae</taxon>
        <taxon>Acanthaster</taxon>
    </lineage>
</organism>
<dbReference type="RefSeq" id="XP_022111897.1">
    <property type="nucleotide sequence ID" value="XM_022256205.1"/>
</dbReference>
<reference evidence="2 3" key="1">
    <citation type="submission" date="2025-04" db="UniProtKB">
        <authorList>
            <consortium name="RefSeq"/>
        </authorList>
    </citation>
    <scope>IDENTIFICATION</scope>
</reference>
<name>A0A8B8A2I8_ACAPL</name>
<accession>A0A8B8A2I8</accession>
<gene>
    <name evidence="2 3 4 5 6" type="primary">LOC110991073</name>
</gene>
<dbReference type="RefSeq" id="XP_022111898.1">
    <property type="nucleotide sequence ID" value="XM_022256206.1"/>
</dbReference>
<evidence type="ECO:0000313" key="4">
    <source>
        <dbReference type="RefSeq" id="XP_022111899.1"/>
    </source>
</evidence>
<evidence type="ECO:0000313" key="3">
    <source>
        <dbReference type="RefSeq" id="XP_022111898.1"/>
    </source>
</evidence>
<dbReference type="InterPro" id="IPR029063">
    <property type="entry name" value="SAM-dependent_MTases_sf"/>
</dbReference>
<dbReference type="GeneID" id="110991073"/>
<keyword evidence="1" id="KW-1185">Reference proteome</keyword>
<dbReference type="RefSeq" id="XP_022111901.1">
    <property type="nucleotide sequence ID" value="XM_022256209.1"/>
</dbReference>
<dbReference type="Gene3D" id="3.40.50.150">
    <property type="entry name" value="Vaccinia Virus protein VP39"/>
    <property type="match status" value="1"/>
</dbReference>
<dbReference type="CDD" id="cd02440">
    <property type="entry name" value="AdoMet_MTases"/>
    <property type="match status" value="1"/>
</dbReference>
<evidence type="ECO:0000313" key="6">
    <source>
        <dbReference type="RefSeq" id="XP_022111901.1"/>
    </source>
</evidence>
<evidence type="ECO:0000313" key="1">
    <source>
        <dbReference type="Proteomes" id="UP000694845"/>
    </source>
</evidence>
<dbReference type="RefSeq" id="XP_022111899.1">
    <property type="nucleotide sequence ID" value="XM_022256207.1"/>
</dbReference>
<dbReference type="OrthoDB" id="540004at2759"/>
<evidence type="ECO:0000313" key="5">
    <source>
        <dbReference type="RefSeq" id="XP_022111900.1"/>
    </source>
</evidence>
<protein>
    <submittedName>
        <fullName evidence="2 3">Polyketide synthase-nonribosomal peptide synthetase-like</fullName>
    </submittedName>
</protein>
<dbReference type="Pfam" id="PF13489">
    <property type="entry name" value="Methyltransf_23"/>
    <property type="match status" value="1"/>
</dbReference>
<dbReference type="RefSeq" id="XP_022111900.1">
    <property type="nucleotide sequence ID" value="XM_022256208.1"/>
</dbReference>
<dbReference type="SUPFAM" id="SSF53335">
    <property type="entry name" value="S-adenosyl-L-methionine-dependent methyltransferases"/>
    <property type="match status" value="1"/>
</dbReference>
<proteinExistence type="predicted"/>
<dbReference type="PANTHER" id="PTHR43861">
    <property type="entry name" value="TRANS-ACONITATE 2-METHYLTRANSFERASE-RELATED"/>
    <property type="match status" value="1"/>
</dbReference>
<dbReference type="AlphaFoldDB" id="A0A8B8A2I8"/>
<dbReference type="Proteomes" id="UP000694845">
    <property type="component" value="Unplaced"/>
</dbReference>
<dbReference type="KEGG" id="aplc:110991073"/>
<sequence length="269" mass="30571">MAESDEGHHSHSYGDEEYDWENSKLYQCKLAYKRRFLAGMELDKEHRLLDVGCADGEFMAELSAKVHSIVGVDNDGAAIQSARQANTIPNVTYQVVDFGAHLREHGEEWREKFDLVISGFVLHFLDDYGKFIRNLHHCTKPGGRLHLTYFGDSHGWTAKAGEFIRNHPKWGEFVKDAKPGRNVVVESTLDDVKKLFADNGFTVVKIEEHELAEDDYSDEDAEGYNGVLTTLQSIPEKYSPECMADLCKFSRDNFGTNSPWQYVQLIATK</sequence>
<evidence type="ECO:0000313" key="2">
    <source>
        <dbReference type="RefSeq" id="XP_022111897.1"/>
    </source>
</evidence>